<gene>
    <name evidence="2" type="ORF">E6H04_08130</name>
</gene>
<dbReference type="NCBIfam" id="NF033519">
    <property type="entry name" value="transpos_ISAzo13"/>
    <property type="match status" value="1"/>
</dbReference>
<organism evidence="2 3">
    <name type="scientific">Candidatus Segetimicrobium genomatis</name>
    <dbReference type="NCBI Taxonomy" id="2569760"/>
    <lineage>
        <taxon>Bacteria</taxon>
        <taxon>Bacillati</taxon>
        <taxon>Candidatus Sysuimicrobiota</taxon>
        <taxon>Candidatus Sysuimicrobiia</taxon>
        <taxon>Candidatus Sysuimicrobiales</taxon>
        <taxon>Candidatus Segetimicrobiaceae</taxon>
        <taxon>Candidatus Segetimicrobium</taxon>
    </lineage>
</organism>
<reference evidence="2 3" key="1">
    <citation type="journal article" date="2019" name="Nat. Microbiol.">
        <title>Mediterranean grassland soil C-N compound turnover is dependent on rainfall and depth, and is mediated by genomically divergent microorganisms.</title>
        <authorList>
            <person name="Diamond S."/>
            <person name="Andeer P.F."/>
            <person name="Li Z."/>
            <person name="Crits-Christoph A."/>
            <person name="Burstein D."/>
            <person name="Anantharaman K."/>
            <person name="Lane K.R."/>
            <person name="Thomas B.C."/>
            <person name="Pan C."/>
            <person name="Northen T.R."/>
            <person name="Banfield J.F."/>
        </authorList>
    </citation>
    <scope>NUCLEOTIDE SEQUENCE [LARGE SCALE GENOMIC DNA]</scope>
    <source>
        <strain evidence="2">NP_7</strain>
    </source>
</reference>
<proteinExistence type="predicted"/>
<dbReference type="EMBL" id="VBAO01000202">
    <property type="protein sequence ID" value="TMI80727.1"/>
    <property type="molecule type" value="Genomic_DNA"/>
</dbReference>
<evidence type="ECO:0000313" key="2">
    <source>
        <dbReference type="EMBL" id="TMI80727.1"/>
    </source>
</evidence>
<dbReference type="AlphaFoldDB" id="A0A537JB01"/>
<accession>A0A537JB01</accession>
<dbReference type="Pfam" id="PF07592">
    <property type="entry name" value="DDE_Tnp_ISAZ013"/>
    <property type="match status" value="1"/>
</dbReference>
<protein>
    <submittedName>
        <fullName evidence="2">ISAzo13 family transposase</fullName>
    </submittedName>
</protein>
<sequence length="389" mass="43885">MLRHSLDERSRRLWAAAETQALGHGGASLVARASGISRSTIARGLKEARAGGRVEPGRIRRPGGGRKQATTVDPRLSAALDHLVEPTSRGDPESPLRWTCLSTRALAKALVAQGHRASDWLVRQLLSASGYSLQANRKTMEGTQHPDRDAQFRYIQTQVVQQLRRRQPAISVDTKKKELVGNFKNGGREWRPRGDPQRARVHDFLDLKKGKAIPYGVYDLGRNQGWVTVGIDHDTAAFAVNTIHRWWKTLGIRAYPRASSVLIVADSGGSNGSRIRLWKWELQRLADATQLNLHVCHFPPGTSKWNKIEHRLFSFISQNWRGRPLLTHATIVKLIARTRTSIGLTVRCNLDEGRYPQKVKITDDQMATIRLRSDVFHGDWNYVIQPHER</sequence>
<name>A0A537JB01_9BACT</name>
<evidence type="ECO:0000256" key="1">
    <source>
        <dbReference type="SAM" id="MobiDB-lite"/>
    </source>
</evidence>
<comment type="caution">
    <text evidence="2">The sequence shown here is derived from an EMBL/GenBank/DDBJ whole genome shotgun (WGS) entry which is preliminary data.</text>
</comment>
<dbReference type="Proteomes" id="UP000320048">
    <property type="component" value="Unassembled WGS sequence"/>
</dbReference>
<feature type="compositionally biased region" description="Basic and acidic residues" evidence="1">
    <location>
        <begin position="48"/>
        <end position="58"/>
    </location>
</feature>
<evidence type="ECO:0000313" key="3">
    <source>
        <dbReference type="Proteomes" id="UP000320048"/>
    </source>
</evidence>
<dbReference type="InterPro" id="IPR011518">
    <property type="entry name" value="Transposase_36"/>
</dbReference>
<feature type="region of interest" description="Disordered" evidence="1">
    <location>
        <begin position="48"/>
        <end position="70"/>
    </location>
</feature>